<reference evidence="3" key="1">
    <citation type="submission" date="2016-06" db="EMBL/GenBank/DDBJ databases">
        <authorList>
            <person name="Sutton G."/>
            <person name="Brinkac L."/>
            <person name="Sanka R."/>
            <person name="Adams M."/>
            <person name="Lau E."/>
            <person name="Mehaffy C."/>
            <person name="Tameris M."/>
            <person name="Hatherill M."/>
            <person name="Hanekom W."/>
            <person name="Mahomed H."/>
            <person name="Mcshane H."/>
        </authorList>
    </citation>
    <scope>NUCLEOTIDE SEQUENCE [LARGE SCALE GENOMIC DNA]</scope>
    <source>
        <strain evidence="3">852002-10433_SCH5171157</strain>
    </source>
</reference>
<dbReference type="EMBL" id="LZSY01000094">
    <property type="protein sequence ID" value="OBB90459.1"/>
    <property type="molecule type" value="Genomic_DNA"/>
</dbReference>
<proteinExistence type="predicted"/>
<comment type="caution">
    <text evidence="2">The sequence shown here is derived from an EMBL/GenBank/DDBJ whole genome shotgun (WGS) entry which is preliminary data.</text>
</comment>
<feature type="region of interest" description="Disordered" evidence="1">
    <location>
        <begin position="163"/>
        <end position="183"/>
    </location>
</feature>
<dbReference type="AlphaFoldDB" id="A0A1A0W3Z3"/>
<evidence type="ECO:0000256" key="1">
    <source>
        <dbReference type="SAM" id="MobiDB-lite"/>
    </source>
</evidence>
<dbReference type="Proteomes" id="UP000094008">
    <property type="component" value="Unassembled WGS sequence"/>
</dbReference>
<name>A0A1A0W3Z3_MYCPR</name>
<organism evidence="2 3">
    <name type="scientific">Mycolicibacterium peregrinum</name>
    <name type="common">Mycobacterium peregrinum</name>
    <dbReference type="NCBI Taxonomy" id="43304"/>
    <lineage>
        <taxon>Bacteria</taxon>
        <taxon>Bacillati</taxon>
        <taxon>Actinomycetota</taxon>
        <taxon>Actinomycetes</taxon>
        <taxon>Mycobacteriales</taxon>
        <taxon>Mycobacteriaceae</taxon>
        <taxon>Mycolicibacterium</taxon>
    </lineage>
</organism>
<gene>
    <name evidence="2" type="ORF">A5779_26145</name>
</gene>
<evidence type="ECO:0000313" key="3">
    <source>
        <dbReference type="Proteomes" id="UP000094008"/>
    </source>
</evidence>
<protein>
    <submittedName>
        <fullName evidence="2">Uncharacterized protein</fullName>
    </submittedName>
</protein>
<sequence>MPLGDSEFRPTELIEIFRADDVVGELLRVFAVVVAVILNREHAFFPSHIQPVAPAAIDARHGYLSRRTRVSGANHQQLQPRFFRRLRAWVVKIECGQQLANASGTSMAYCYPKYVIDTKSRGISQCIESGDRVIQMSTPTEVKCRPLDSGEWKSPVLRDLVGGKRSGFEGGDPSRRPAVRPDQLDRERVLDVLRTV</sequence>
<accession>A0A1A0W3Z3</accession>
<evidence type="ECO:0000313" key="2">
    <source>
        <dbReference type="EMBL" id="OBB90459.1"/>
    </source>
</evidence>